<protein>
    <recommendedName>
        <fullName evidence="4 12">Inositol oxygenase</fullName>
        <ecNumber evidence="4 12">1.13.99.1</ecNumber>
    </recommendedName>
    <alternativeName>
        <fullName evidence="12">Myo-inositol oxygenase</fullName>
    </alternativeName>
</protein>
<evidence type="ECO:0000256" key="11">
    <source>
        <dbReference type="PIRSR" id="PIRSR607828-2"/>
    </source>
</evidence>
<reference evidence="14" key="1">
    <citation type="submission" date="2025-08" db="UniProtKB">
        <authorList>
            <consortium name="RefSeq"/>
        </authorList>
    </citation>
    <scope>IDENTIFICATION</scope>
</reference>
<feature type="binding site" evidence="11">
    <location>
        <position position="114"/>
    </location>
    <ligand>
        <name>Fe cation</name>
        <dbReference type="ChEBI" id="CHEBI:24875"/>
        <label>1</label>
    </ligand>
</feature>
<feature type="binding site" evidence="10">
    <location>
        <begin position="160"/>
        <end position="161"/>
    </location>
    <ligand>
        <name>substrate</name>
    </ligand>
</feature>
<dbReference type="Proteomes" id="UP000504607">
    <property type="component" value="Chromosome 15"/>
</dbReference>
<sequence>MTIAIEQPQIEEGKGKKIPIESKELVSDSGFVTPETNAFGQTFRNYETESERKDSVEEFYRMNHIHQTCEFVKNMREEYIKLNKAKMSIWECCELLNEFVDESDLDLDEPQIQHLLQSAEAIRKDYPDEDWLHLTALIHDLGKVLLHPKFGLLPQWAVVGDTFPVGCAFDESIVHYKHLKENPDCNNPQYNTKFGVYAEGCGLDNLMMSWGHDDYMYMVAKENKTTLPPAALFIIRYHSFYPLHRSGAYKYFINKEDEENLKWLQIFNKYDLYSKSKVRVDAEKVKPYYLSLIEKYFPPKLRW</sequence>
<dbReference type="GO" id="GO:0005506">
    <property type="term" value="F:iron ion binding"/>
    <property type="evidence" value="ECO:0007669"/>
    <property type="project" value="InterPro"/>
</dbReference>
<gene>
    <name evidence="14" type="primary">LOC105057939</name>
</gene>
<evidence type="ECO:0000256" key="12">
    <source>
        <dbReference type="RuleBase" id="RU367039"/>
    </source>
</evidence>
<evidence type="ECO:0000256" key="3">
    <source>
        <dbReference type="ARBA" id="ARBA00005286"/>
    </source>
</evidence>
<evidence type="ECO:0000256" key="10">
    <source>
        <dbReference type="PIRSR" id="PIRSR607828-1"/>
    </source>
</evidence>
<keyword evidence="6" id="KW-0060">Ascorbate biosynthesis</keyword>
<evidence type="ECO:0000313" key="13">
    <source>
        <dbReference type="Proteomes" id="UP000504607"/>
    </source>
</evidence>
<comment type="subcellular location">
    <subcellularLocation>
        <location evidence="1 12">Cytoplasm</location>
    </subcellularLocation>
</comment>
<feature type="binding site" evidence="11">
    <location>
        <position position="238"/>
    </location>
    <ligand>
        <name>Fe cation</name>
        <dbReference type="ChEBI" id="CHEBI:24875"/>
        <label>1</label>
    </ligand>
</feature>
<keyword evidence="13" id="KW-1185">Reference proteome</keyword>
<keyword evidence="9 11" id="KW-0408">Iron</keyword>
<dbReference type="RefSeq" id="XP_010938965.1">
    <property type="nucleotide sequence ID" value="XM_010940663.2"/>
</dbReference>
<comment type="catalytic activity">
    <reaction evidence="12">
        <text>myo-inositol + O2 = D-glucuronate + H2O + H(+)</text>
        <dbReference type="Rhea" id="RHEA:23696"/>
        <dbReference type="ChEBI" id="CHEBI:15377"/>
        <dbReference type="ChEBI" id="CHEBI:15378"/>
        <dbReference type="ChEBI" id="CHEBI:15379"/>
        <dbReference type="ChEBI" id="CHEBI:17268"/>
        <dbReference type="ChEBI" id="CHEBI:58720"/>
        <dbReference type="EC" id="1.13.99.1"/>
    </reaction>
</comment>
<feature type="binding site" evidence="10">
    <location>
        <begin position="238"/>
        <end position="239"/>
    </location>
    <ligand>
        <name>substrate</name>
    </ligand>
</feature>
<feature type="binding site" evidence="10">
    <location>
        <position position="44"/>
    </location>
    <ligand>
        <name>substrate</name>
    </ligand>
</feature>
<comment type="cofactor">
    <cofactor evidence="11 12">
        <name>Fe cation</name>
        <dbReference type="ChEBI" id="CHEBI:24875"/>
    </cofactor>
    <text evidence="11 12">Binds 2 iron ions per subunit.</text>
</comment>
<proteinExistence type="inferred from homology"/>
<dbReference type="InterPro" id="IPR007828">
    <property type="entry name" value="Inositol_oxygenase"/>
</dbReference>
<dbReference type="PANTHER" id="PTHR12588:SF12">
    <property type="entry name" value="INOSITOL OXYGENASE 1"/>
    <property type="match status" value="1"/>
</dbReference>
<evidence type="ECO:0000256" key="8">
    <source>
        <dbReference type="ARBA" id="ARBA00023002"/>
    </source>
</evidence>
<organism evidence="13 14">
    <name type="scientific">Elaeis guineensis var. tenera</name>
    <name type="common">Oil palm</name>
    <dbReference type="NCBI Taxonomy" id="51953"/>
    <lineage>
        <taxon>Eukaryota</taxon>
        <taxon>Viridiplantae</taxon>
        <taxon>Streptophyta</taxon>
        <taxon>Embryophyta</taxon>
        <taxon>Tracheophyta</taxon>
        <taxon>Spermatophyta</taxon>
        <taxon>Magnoliopsida</taxon>
        <taxon>Liliopsida</taxon>
        <taxon>Arecaceae</taxon>
        <taxon>Arecoideae</taxon>
        <taxon>Cocoseae</taxon>
        <taxon>Elaeidinae</taxon>
        <taxon>Elaeis</taxon>
    </lineage>
</organism>
<feature type="binding site" evidence="11">
    <location>
        <position position="271"/>
    </location>
    <ligand>
        <name>Fe cation</name>
        <dbReference type="ChEBI" id="CHEBI:24875"/>
        <label>1</label>
    </ligand>
</feature>
<dbReference type="KEGG" id="egu:105057939"/>
<comment type="pathway">
    <text evidence="2 12">Polyol metabolism; myo-inositol degradation into D-glucuronate; D-glucuronate from myo-inositol: step 1/1.</text>
</comment>
<dbReference type="SUPFAM" id="SSF109604">
    <property type="entry name" value="HD-domain/PDEase-like"/>
    <property type="match status" value="1"/>
</dbReference>
<dbReference type="GO" id="GO:0050113">
    <property type="term" value="F:inositol oxygenase activity"/>
    <property type="evidence" value="ECO:0007669"/>
    <property type="project" value="UniProtKB-UniRule"/>
</dbReference>
<dbReference type="GO" id="GO:0019310">
    <property type="term" value="P:inositol catabolic process"/>
    <property type="evidence" value="ECO:0007669"/>
    <property type="project" value="UniProtKB-UniRule"/>
</dbReference>
<feature type="binding site" evidence="10">
    <location>
        <begin position="101"/>
        <end position="103"/>
    </location>
    <ligand>
        <name>substrate</name>
    </ligand>
</feature>
<evidence type="ECO:0000256" key="9">
    <source>
        <dbReference type="ARBA" id="ARBA00023004"/>
    </source>
</evidence>
<dbReference type="GeneID" id="105057939"/>
<dbReference type="GO" id="GO:0005737">
    <property type="term" value="C:cytoplasm"/>
    <property type="evidence" value="ECO:0007669"/>
    <property type="project" value="UniProtKB-SubCell"/>
</dbReference>
<dbReference type="PANTHER" id="PTHR12588">
    <property type="entry name" value="MYOINOSITOL OXYGENASE"/>
    <property type="match status" value="1"/>
</dbReference>
<comment type="similarity">
    <text evidence="3 12">Belongs to the myo-inositol oxygenase family.</text>
</comment>
<evidence type="ECO:0000256" key="6">
    <source>
        <dbReference type="ARBA" id="ARBA00022644"/>
    </source>
</evidence>
<dbReference type="UniPathway" id="UPA00111">
    <property type="reaction ID" value="UER00527"/>
</dbReference>
<dbReference type="OrthoDB" id="5151075at2759"/>
<dbReference type="GO" id="GO:0019853">
    <property type="term" value="P:L-ascorbic acid biosynthetic process"/>
    <property type="evidence" value="ECO:0007669"/>
    <property type="project" value="UniProtKB-KW"/>
</dbReference>
<feature type="binding site" evidence="10">
    <location>
        <position position="143"/>
    </location>
    <ligand>
        <name>substrate</name>
    </ligand>
</feature>
<dbReference type="AlphaFoldDB" id="A0A6I9S7K8"/>
<feature type="binding site" evidence="11">
    <location>
        <position position="139"/>
    </location>
    <ligand>
        <name>Fe cation</name>
        <dbReference type="ChEBI" id="CHEBI:24875"/>
        <label>1</label>
    </ligand>
</feature>
<name>A0A6I9S7K8_ELAGV</name>
<keyword evidence="5 12" id="KW-0963">Cytoplasm</keyword>
<evidence type="ECO:0000256" key="5">
    <source>
        <dbReference type="ARBA" id="ARBA00022490"/>
    </source>
</evidence>
<keyword evidence="8 12" id="KW-0560">Oxidoreductase</keyword>
<evidence type="ECO:0000256" key="4">
    <source>
        <dbReference type="ARBA" id="ARBA00011919"/>
    </source>
</evidence>
<keyword evidence="7 11" id="KW-0479">Metal-binding</keyword>
<dbReference type="EC" id="1.13.99.1" evidence="4 12"/>
<evidence type="ECO:0000313" key="14">
    <source>
        <dbReference type="RefSeq" id="XP_010938965.1"/>
    </source>
</evidence>
<feature type="binding site" evidence="11">
    <location>
        <position position="212"/>
    </location>
    <ligand>
        <name>Fe cation</name>
        <dbReference type="ChEBI" id="CHEBI:24875"/>
        <label>1</label>
    </ligand>
</feature>
<evidence type="ECO:0000256" key="1">
    <source>
        <dbReference type="ARBA" id="ARBA00004496"/>
    </source>
</evidence>
<accession>A0A6I9S7K8</accession>
<evidence type="ECO:0000256" key="2">
    <source>
        <dbReference type="ARBA" id="ARBA00005167"/>
    </source>
</evidence>
<feature type="binding site" evidence="11">
    <location>
        <position position="140"/>
    </location>
    <ligand>
        <name>Fe cation</name>
        <dbReference type="ChEBI" id="CHEBI:24875"/>
        <label>1</label>
    </ligand>
</feature>
<dbReference type="Pfam" id="PF05153">
    <property type="entry name" value="MIOX"/>
    <property type="match status" value="1"/>
</dbReference>
<evidence type="ECO:0000256" key="7">
    <source>
        <dbReference type="ARBA" id="ARBA00022723"/>
    </source>
</evidence>
<dbReference type="InParanoid" id="A0A6I9S7K8"/>